<feature type="domain" description="Tify" evidence="4">
    <location>
        <begin position="82"/>
        <end position="117"/>
    </location>
</feature>
<dbReference type="Pfam" id="PF06200">
    <property type="entry name" value="tify"/>
    <property type="match status" value="1"/>
</dbReference>
<sequence length="219" mass="24545">MEDSNMSQTICFFRKYLLTRAQQHNNGKTNMEESQVTKRRTSAHPLLPPKFDCNFNRPPSLLEQELLPRLRCDALPSKLLDDKSSISQLTIFYAGSVNVYNNLPADKAQAIMLLAGESSLSIPIVQEMPTVEVRTPSCQSNSSSLHKSKAGLPKARRYSIQCFLEKRRGRQRKKAPYASPITQHEDDEGTIGSGCNQDHSSTLSPFPLRLGYVFDPTAD</sequence>
<protein>
    <recommendedName>
        <fullName evidence="2">Protein TIFY</fullName>
    </recommendedName>
    <alternativeName>
        <fullName evidence="2">Jasmonate ZIM domain-containing protein</fullName>
    </alternativeName>
</protein>
<dbReference type="OrthoDB" id="649989at2759"/>
<comment type="subcellular location">
    <subcellularLocation>
        <location evidence="2">Nucleus</location>
    </subcellularLocation>
</comment>
<evidence type="ECO:0000259" key="4">
    <source>
        <dbReference type="PROSITE" id="PS51320"/>
    </source>
</evidence>
<dbReference type="AlphaFoldDB" id="A0A5N6QPP4"/>
<dbReference type="PANTHER" id="PTHR33077">
    <property type="entry name" value="PROTEIN TIFY 4A-RELATED-RELATED"/>
    <property type="match status" value="1"/>
</dbReference>
<proteinExistence type="inferred from homology"/>
<dbReference type="Proteomes" id="UP000327013">
    <property type="component" value="Chromosome 2"/>
</dbReference>
<dbReference type="GO" id="GO:2000022">
    <property type="term" value="P:regulation of jasmonic acid mediated signaling pathway"/>
    <property type="evidence" value="ECO:0007669"/>
    <property type="project" value="UniProtKB-UniRule"/>
</dbReference>
<evidence type="ECO:0000313" key="6">
    <source>
        <dbReference type="Proteomes" id="UP000327013"/>
    </source>
</evidence>
<reference evidence="5 6" key="1">
    <citation type="submission" date="2019-06" db="EMBL/GenBank/DDBJ databases">
        <title>A chromosomal-level reference genome of Carpinus fangiana (Coryloideae, Betulaceae).</title>
        <authorList>
            <person name="Yang X."/>
            <person name="Wang Z."/>
            <person name="Zhang L."/>
            <person name="Hao G."/>
            <person name="Liu J."/>
            <person name="Yang Y."/>
        </authorList>
    </citation>
    <scope>NUCLEOTIDE SEQUENCE [LARGE SCALE GENOMIC DNA]</scope>
    <source>
        <strain evidence="5">Cfa_2016G</strain>
        <tissue evidence="5">Leaf</tissue>
    </source>
</reference>
<dbReference type="InterPro" id="IPR040390">
    <property type="entry name" value="TIFY/JAZ"/>
</dbReference>
<dbReference type="InterPro" id="IPR018467">
    <property type="entry name" value="CCT_CS"/>
</dbReference>
<dbReference type="GO" id="GO:0005634">
    <property type="term" value="C:nucleus"/>
    <property type="evidence" value="ECO:0007669"/>
    <property type="project" value="UniProtKB-SubCell"/>
</dbReference>
<keyword evidence="2" id="KW-1184">Jasmonic acid signaling pathway</keyword>
<accession>A0A5N6QPP4</accession>
<evidence type="ECO:0000256" key="2">
    <source>
        <dbReference type="RuleBase" id="RU369065"/>
    </source>
</evidence>
<feature type="compositionally biased region" description="Polar residues" evidence="3">
    <location>
        <begin position="193"/>
        <end position="203"/>
    </location>
</feature>
<dbReference type="Pfam" id="PF09425">
    <property type="entry name" value="Jas_motif"/>
    <property type="match status" value="1"/>
</dbReference>
<comment type="domain">
    <text evidence="2">The jas domain is required for interaction with COI1.</text>
</comment>
<gene>
    <name evidence="5" type="ORF">FH972_004494</name>
</gene>
<evidence type="ECO:0000256" key="3">
    <source>
        <dbReference type="SAM" id="MobiDB-lite"/>
    </source>
</evidence>
<evidence type="ECO:0000256" key="1">
    <source>
        <dbReference type="ARBA" id="ARBA00008614"/>
    </source>
</evidence>
<dbReference type="PROSITE" id="PS51320">
    <property type="entry name" value="TIFY"/>
    <property type="match status" value="1"/>
</dbReference>
<organism evidence="5 6">
    <name type="scientific">Carpinus fangiana</name>
    <dbReference type="NCBI Taxonomy" id="176857"/>
    <lineage>
        <taxon>Eukaryota</taxon>
        <taxon>Viridiplantae</taxon>
        <taxon>Streptophyta</taxon>
        <taxon>Embryophyta</taxon>
        <taxon>Tracheophyta</taxon>
        <taxon>Spermatophyta</taxon>
        <taxon>Magnoliopsida</taxon>
        <taxon>eudicotyledons</taxon>
        <taxon>Gunneridae</taxon>
        <taxon>Pentapetalae</taxon>
        <taxon>rosids</taxon>
        <taxon>fabids</taxon>
        <taxon>Fagales</taxon>
        <taxon>Betulaceae</taxon>
        <taxon>Carpinus</taxon>
    </lineage>
</organism>
<dbReference type="InterPro" id="IPR010399">
    <property type="entry name" value="Tify_dom"/>
</dbReference>
<comment type="function">
    <text evidence="2">Repressor of jasmonate responses.</text>
</comment>
<dbReference type="EMBL" id="CM017322">
    <property type="protein sequence ID" value="KAE8007939.1"/>
    <property type="molecule type" value="Genomic_DNA"/>
</dbReference>
<keyword evidence="2" id="KW-0539">Nucleus</keyword>
<dbReference type="SMART" id="SM00979">
    <property type="entry name" value="TIFY"/>
    <property type="match status" value="1"/>
</dbReference>
<dbReference type="GO" id="GO:0031347">
    <property type="term" value="P:regulation of defense response"/>
    <property type="evidence" value="ECO:0007669"/>
    <property type="project" value="UniProtKB-UniRule"/>
</dbReference>
<keyword evidence="6" id="KW-1185">Reference proteome</keyword>
<dbReference type="GO" id="GO:0009611">
    <property type="term" value="P:response to wounding"/>
    <property type="evidence" value="ECO:0007669"/>
    <property type="project" value="UniProtKB-UniRule"/>
</dbReference>
<dbReference type="PANTHER" id="PTHR33077:SF102">
    <property type="entry name" value="PROTEIN TIFY"/>
    <property type="match status" value="1"/>
</dbReference>
<name>A0A5N6QPP4_9ROSI</name>
<feature type="region of interest" description="Disordered" evidence="3">
    <location>
        <begin position="171"/>
        <end position="203"/>
    </location>
</feature>
<evidence type="ECO:0000313" key="5">
    <source>
        <dbReference type="EMBL" id="KAE8007939.1"/>
    </source>
</evidence>
<comment type="similarity">
    <text evidence="1 2">Belongs to the TIFY/JAZ family.</text>
</comment>